<dbReference type="Gene3D" id="2.30.30.140">
    <property type="match status" value="1"/>
</dbReference>
<keyword evidence="4" id="KW-1185">Reference proteome</keyword>
<feature type="region of interest" description="Disordered" evidence="1">
    <location>
        <begin position="47"/>
        <end position="106"/>
    </location>
</feature>
<evidence type="ECO:0000313" key="4">
    <source>
        <dbReference type="Proteomes" id="UP000799436"/>
    </source>
</evidence>
<evidence type="ECO:0000313" key="3">
    <source>
        <dbReference type="EMBL" id="KAF2772386.1"/>
    </source>
</evidence>
<dbReference type="SUPFAM" id="SSF63748">
    <property type="entry name" value="Tudor/PWWP/MBT"/>
    <property type="match status" value="1"/>
</dbReference>
<feature type="region of interest" description="Disordered" evidence="1">
    <location>
        <begin position="244"/>
        <end position="285"/>
    </location>
</feature>
<dbReference type="Proteomes" id="UP000799436">
    <property type="component" value="Unassembled WGS sequence"/>
</dbReference>
<dbReference type="Pfam" id="PF00567">
    <property type="entry name" value="TUDOR"/>
    <property type="match status" value="1"/>
</dbReference>
<feature type="compositionally biased region" description="Basic and acidic residues" evidence="1">
    <location>
        <begin position="150"/>
        <end position="163"/>
    </location>
</feature>
<organism evidence="3 4">
    <name type="scientific">Teratosphaeria nubilosa</name>
    <dbReference type="NCBI Taxonomy" id="161662"/>
    <lineage>
        <taxon>Eukaryota</taxon>
        <taxon>Fungi</taxon>
        <taxon>Dikarya</taxon>
        <taxon>Ascomycota</taxon>
        <taxon>Pezizomycotina</taxon>
        <taxon>Dothideomycetes</taxon>
        <taxon>Dothideomycetidae</taxon>
        <taxon>Mycosphaerellales</taxon>
        <taxon>Teratosphaeriaceae</taxon>
        <taxon>Teratosphaeria</taxon>
    </lineage>
</organism>
<gene>
    <name evidence="3" type="ORF">EJ03DRAFT_307417</name>
</gene>
<dbReference type="CDD" id="cd21182">
    <property type="entry name" value="Tudor_SMN_SPF30-like"/>
    <property type="match status" value="1"/>
</dbReference>
<proteinExistence type="predicted"/>
<feature type="compositionally biased region" description="Pro residues" evidence="1">
    <location>
        <begin position="62"/>
        <end position="78"/>
    </location>
</feature>
<dbReference type="EMBL" id="ML995815">
    <property type="protein sequence ID" value="KAF2772386.1"/>
    <property type="molecule type" value="Genomic_DNA"/>
</dbReference>
<sequence length="302" mass="33090">MSTLEQLEKELAEYVENVETCNTMLEFEPDDADAKETKATMESLIAETKQKMAALKAKQTAAPPPPPPGDDAPPPPPKYDMSKHPKFRKQSPEAPPPPPEDAPTIFNVKDMVMAKYSEDKQWYQATVVSRTGSSTDPVYTVTFKGYGNTETKRKHEIRPMHNDSKKRKADGPPATTLPPTPPSPQAASGGHVISAAPAVDHSLVQQKREPSKVSDGPTRLPPEPKKLKGNKALEKVKADWQAFNKSGPKKTGAAGFSKKKDSMFRTPDLPNAKVGFTGSGKPMSKDQARAKFQFNNNEQLDE</sequence>
<reference evidence="3" key="1">
    <citation type="journal article" date="2020" name="Stud. Mycol.">
        <title>101 Dothideomycetes genomes: a test case for predicting lifestyles and emergence of pathogens.</title>
        <authorList>
            <person name="Haridas S."/>
            <person name="Albert R."/>
            <person name="Binder M."/>
            <person name="Bloem J."/>
            <person name="Labutti K."/>
            <person name="Salamov A."/>
            <person name="Andreopoulos B."/>
            <person name="Baker S."/>
            <person name="Barry K."/>
            <person name="Bills G."/>
            <person name="Bluhm B."/>
            <person name="Cannon C."/>
            <person name="Castanera R."/>
            <person name="Culley D."/>
            <person name="Daum C."/>
            <person name="Ezra D."/>
            <person name="Gonzalez J."/>
            <person name="Henrissat B."/>
            <person name="Kuo A."/>
            <person name="Liang C."/>
            <person name="Lipzen A."/>
            <person name="Lutzoni F."/>
            <person name="Magnuson J."/>
            <person name="Mondo S."/>
            <person name="Nolan M."/>
            <person name="Ohm R."/>
            <person name="Pangilinan J."/>
            <person name="Park H.-J."/>
            <person name="Ramirez L."/>
            <person name="Alfaro M."/>
            <person name="Sun H."/>
            <person name="Tritt A."/>
            <person name="Yoshinaga Y."/>
            <person name="Zwiers L.-H."/>
            <person name="Turgeon B."/>
            <person name="Goodwin S."/>
            <person name="Spatafora J."/>
            <person name="Crous P."/>
            <person name="Grigoriev I."/>
        </authorList>
    </citation>
    <scope>NUCLEOTIDE SEQUENCE</scope>
    <source>
        <strain evidence="3">CBS 116005</strain>
    </source>
</reference>
<dbReference type="PROSITE" id="PS50304">
    <property type="entry name" value="TUDOR"/>
    <property type="match status" value="1"/>
</dbReference>
<dbReference type="InterPro" id="IPR002999">
    <property type="entry name" value="Tudor"/>
</dbReference>
<dbReference type="SMART" id="SM00333">
    <property type="entry name" value="TUDOR"/>
    <property type="match status" value="1"/>
</dbReference>
<dbReference type="AlphaFoldDB" id="A0A6G1LHQ3"/>
<feature type="compositionally biased region" description="Pro residues" evidence="1">
    <location>
        <begin position="175"/>
        <end position="184"/>
    </location>
</feature>
<evidence type="ECO:0000259" key="2">
    <source>
        <dbReference type="PROSITE" id="PS50304"/>
    </source>
</evidence>
<protein>
    <recommendedName>
        <fullName evidence="2">Tudor domain-containing protein</fullName>
    </recommendedName>
</protein>
<accession>A0A6G1LHQ3</accession>
<name>A0A6G1LHQ3_9PEZI</name>
<feature type="domain" description="Tudor" evidence="2">
    <location>
        <begin position="105"/>
        <end position="167"/>
    </location>
</feature>
<feature type="compositionally biased region" description="Basic and acidic residues" evidence="1">
    <location>
        <begin position="222"/>
        <end position="231"/>
    </location>
</feature>
<dbReference type="OrthoDB" id="79171at2759"/>
<feature type="region of interest" description="Disordered" evidence="1">
    <location>
        <begin position="130"/>
        <end position="231"/>
    </location>
</feature>
<evidence type="ECO:0000256" key="1">
    <source>
        <dbReference type="SAM" id="MobiDB-lite"/>
    </source>
</evidence>